<name>E5AVT3_MYCRK</name>
<dbReference type="Proteomes" id="UP000007437">
    <property type="component" value="Plasmid pBRH02"/>
</dbReference>
<accession>E5AVT3</accession>
<proteinExistence type="predicted"/>
<dbReference type="AlphaFoldDB" id="E5AVT3"/>
<keyword evidence="1" id="KW-0614">Plasmid</keyword>
<reference key="1">
    <citation type="submission" date="2010-09" db="EMBL/GenBank/DDBJ databases">
        <title>Complete genome sequence of Burkholderia rhizoxinica, the endosymbiont of the phytopathogenic fungus Rhizopus microsporus.</title>
        <authorList>
            <person name="Lackner G."/>
            <person name="Moebius N."/>
            <person name="Partida-Martinez L.P."/>
            <person name="Hertweck C."/>
        </authorList>
    </citation>
    <scope>NUCLEOTIDE SEQUENCE</scope>
    <source>
        <strain>HKI 454</strain>
    </source>
</reference>
<protein>
    <submittedName>
        <fullName evidence="1">Uncharacterized protein</fullName>
    </submittedName>
</protein>
<dbReference type="OrthoDB" id="7849477at2"/>
<dbReference type="RefSeq" id="WP_013436641.1">
    <property type="nucleotide sequence ID" value="NC_014723.1"/>
</dbReference>
<reference evidence="1 2" key="2">
    <citation type="journal article" date="2011" name="J. Bacteriol.">
        <title>Complete genome sequence of Burkholderia rhizoxinica, an endosymbiont of Rhizopus microsporus.</title>
        <authorList>
            <person name="Lackner G."/>
            <person name="Moebius N."/>
            <person name="Partida-Martinez L."/>
            <person name="Hertweck C."/>
        </authorList>
    </citation>
    <scope>NUCLEOTIDE SEQUENCE [LARGE SCALE GENOMIC DNA]</scope>
    <source>
        <strain evidence="2">DSM 19002 / CIP 109453 / HKI 454</strain>
        <plasmid evidence="1 2">pBRH02</plasmid>
    </source>
</reference>
<evidence type="ECO:0000313" key="2">
    <source>
        <dbReference type="Proteomes" id="UP000007437"/>
    </source>
</evidence>
<sequence length="1114" mass="121718">MTFTNLLQKFNEQVATVSDRIASQATEALSKWLSEHLEVRLVVASGVDMDRQASSIIVLDRLIELGCSKINIVYEKEASSNLEILIPGFKAGTNAPAGTQYSGAQLTFTETDFKAPLTNNMFLGITGDIDLIEGMQPNTLFNVEYFLELNPFEKNLGKEGAINALWYQGTRTLLNTVPGLGKQHFDNLAFKQIVPKVEPALESLKSENLKKRVQALLAINPKNVNFLPTDGLLYPSPTGRTAFTFMPDQLLATLCGAISLMQSYVPKSGEPKPEEYGRPTIVVLVGDPQASVLQTFPQLCQFAAAHDDWPAEVLAEKSEIKIFTNKIRTEIFENIRRSIANKTRLQFSFTKDSDDLSNKLKALKPGDILFVSLLPLPPAVLNNLLQMATLPYILNGQGSANIALNLGKPFLKMANQAFNTEAIEDIIYHFPMMPPDMGEVHQKMALATLSLCGTVGNLSLDEKLNAIVSVFEDQFSRDSNLSKYFTLLRLLYQEKSNRCDKLTLALRYLLALRSPPTSPPNNKPLDALFANLQEHVSKGTLALCPGAFTADDSPIAAALDSLAGSQAKVNGVSITRPNANSIQVTGRMAMTVSPIDDQITLTFSFDNTTQSIVMAMTLTGKDFSFDGVPWFTVKTPEITLTFSQDGLQTLGRLSGTLAIGSTNVPVSADFPTPDGISIVLDAPFDQHAPSWQGLFQLLGGINPVATLPNRLDELAGLSMHGVSFAYDFSNNAISYFTVRLQTTPAWELLGSLTLQTINFSFTVQNPTGSRAVSWTADSQVTIASGHFDVGLTYPNLTITASMADDSPSVPLSEVVKAFASSMPVPVSGDLMGFGMSVVPGPPTDYSVTLSVSANWKLPSESLPIFELEGLNFIIDGQDTKTTARVSGQMGFFPEDNDLKFYLPMTASYNNSGKRWIFSGTQHSNISVIQLLKTYLPAQLPTAQIPDFFITSFSAEIQTGDEETGDNAYYVLGGTIMFTVPFLEGVQLTGVGHFANVRSGGKNNLSAKISTTFDWNNIPLVLGYNYDPDADNCSYTLSWGNLQGNVKEKDGHWMGSLTFSDVVTLGEIVETFVFWATGYKFRLSSPWNLLDGIVLGKPELTYDFTEGDRFRQPPD</sequence>
<dbReference type="HOGENOM" id="CLU_281284_0_0_4"/>
<gene>
    <name evidence="1" type="ordered locus">RBRH_04290</name>
</gene>
<dbReference type="KEGG" id="brh:RBRH_04290"/>
<dbReference type="EMBL" id="FR687361">
    <property type="protein sequence ID" value="CBW77235.1"/>
    <property type="molecule type" value="Genomic_DNA"/>
</dbReference>
<evidence type="ECO:0000313" key="1">
    <source>
        <dbReference type="EMBL" id="CBW77235.1"/>
    </source>
</evidence>
<organism evidence="1 2">
    <name type="scientific">Mycetohabitans rhizoxinica (strain DSM 19002 / CIP 109453 / HKI 454)</name>
    <name type="common">Paraburkholderia rhizoxinica</name>
    <dbReference type="NCBI Taxonomy" id="882378"/>
    <lineage>
        <taxon>Bacteria</taxon>
        <taxon>Pseudomonadati</taxon>
        <taxon>Pseudomonadota</taxon>
        <taxon>Betaproteobacteria</taxon>
        <taxon>Burkholderiales</taxon>
        <taxon>Burkholderiaceae</taxon>
        <taxon>Mycetohabitans</taxon>
    </lineage>
</organism>
<geneLocation type="plasmid" evidence="1 2">
    <name>pBRH02</name>
</geneLocation>